<dbReference type="Pfam" id="PF00004">
    <property type="entry name" value="AAA"/>
    <property type="match status" value="1"/>
</dbReference>
<reference evidence="9 10" key="1">
    <citation type="submission" date="2020-05" db="EMBL/GenBank/DDBJ databases">
        <title>Identification and distribution of gene clusters putatively required for synthesis of sphingolipid metabolism inhibitors in phylogenetically diverse species of the filamentous fungus Fusarium.</title>
        <authorList>
            <person name="Kim H.-S."/>
            <person name="Busman M."/>
            <person name="Brown D.W."/>
            <person name="Divon H."/>
            <person name="Uhlig S."/>
            <person name="Proctor R.H."/>
        </authorList>
    </citation>
    <scope>NUCLEOTIDE SEQUENCE [LARGE SCALE GENOMIC DNA]</scope>
    <source>
        <strain evidence="9 10">NRRL 25196</strain>
    </source>
</reference>
<dbReference type="GO" id="GO:0005524">
    <property type="term" value="F:ATP binding"/>
    <property type="evidence" value="ECO:0007669"/>
    <property type="project" value="UniProtKB-KW"/>
</dbReference>
<dbReference type="InterPro" id="IPR051701">
    <property type="entry name" value="Mito_OM_Translocase_MSP1"/>
</dbReference>
<evidence type="ECO:0000313" key="9">
    <source>
        <dbReference type="EMBL" id="KAF5539100.1"/>
    </source>
</evidence>
<dbReference type="FunFam" id="3.40.50.300:FF:000538">
    <property type="entry name" value="ATPase family AAA domain-containing protein 1"/>
    <property type="match status" value="1"/>
</dbReference>
<evidence type="ECO:0000256" key="7">
    <source>
        <dbReference type="SAM" id="MobiDB-lite"/>
    </source>
</evidence>
<dbReference type="PANTHER" id="PTHR45644">
    <property type="entry name" value="AAA ATPASE, PUTATIVE (AFU_ORTHOLOGUE AFUA_2G12920)-RELATED-RELATED"/>
    <property type="match status" value="1"/>
</dbReference>
<organism evidence="9 10">
    <name type="scientific">Fusarium napiforme</name>
    <dbReference type="NCBI Taxonomy" id="42672"/>
    <lineage>
        <taxon>Eukaryota</taxon>
        <taxon>Fungi</taxon>
        <taxon>Dikarya</taxon>
        <taxon>Ascomycota</taxon>
        <taxon>Pezizomycotina</taxon>
        <taxon>Sordariomycetes</taxon>
        <taxon>Hypocreomycetidae</taxon>
        <taxon>Hypocreales</taxon>
        <taxon>Nectriaceae</taxon>
        <taxon>Fusarium</taxon>
        <taxon>Fusarium fujikuroi species complex</taxon>
    </lineage>
</organism>
<keyword evidence="4 6" id="KW-0067">ATP-binding</keyword>
<dbReference type="InterPro" id="IPR003960">
    <property type="entry name" value="ATPase_AAA_CS"/>
</dbReference>
<evidence type="ECO:0000256" key="6">
    <source>
        <dbReference type="RuleBase" id="RU003651"/>
    </source>
</evidence>
<gene>
    <name evidence="9" type="ORF">FNAPI_10902</name>
</gene>
<keyword evidence="2 6" id="KW-0547">Nucleotide-binding</keyword>
<feature type="region of interest" description="Disordered" evidence="7">
    <location>
        <begin position="79"/>
        <end position="98"/>
    </location>
</feature>
<dbReference type="InterPro" id="IPR027417">
    <property type="entry name" value="P-loop_NTPase"/>
</dbReference>
<dbReference type="InterPro" id="IPR003593">
    <property type="entry name" value="AAA+_ATPase"/>
</dbReference>
<dbReference type="PANTHER" id="PTHR45644:SF3">
    <property type="entry name" value="FI08533P-RELATED"/>
    <property type="match status" value="1"/>
</dbReference>
<accession>A0A8H5IKY3</accession>
<evidence type="ECO:0000313" key="10">
    <source>
        <dbReference type="Proteomes" id="UP000574317"/>
    </source>
</evidence>
<dbReference type="Proteomes" id="UP000574317">
    <property type="component" value="Unassembled WGS sequence"/>
</dbReference>
<dbReference type="GO" id="GO:0140567">
    <property type="term" value="F:membrane protein dislocase activity"/>
    <property type="evidence" value="ECO:0007669"/>
    <property type="project" value="UniProtKB-ARBA"/>
</dbReference>
<proteinExistence type="inferred from homology"/>
<dbReference type="GO" id="GO:0016887">
    <property type="term" value="F:ATP hydrolysis activity"/>
    <property type="evidence" value="ECO:0007669"/>
    <property type="project" value="InterPro"/>
</dbReference>
<evidence type="ECO:0000256" key="1">
    <source>
        <dbReference type="ARBA" id="ARBA00004572"/>
    </source>
</evidence>
<comment type="caution">
    <text evidence="9">The sequence shown here is derived from an EMBL/GenBank/DDBJ whole genome shotgun (WGS) entry which is preliminary data.</text>
</comment>
<dbReference type="Gene3D" id="1.10.8.60">
    <property type="match status" value="1"/>
</dbReference>
<evidence type="ECO:0000256" key="2">
    <source>
        <dbReference type="ARBA" id="ARBA00022741"/>
    </source>
</evidence>
<keyword evidence="3" id="KW-1000">Mitochondrion outer membrane</keyword>
<comment type="subcellular location">
    <subcellularLocation>
        <location evidence="1">Mitochondrion outer membrane</location>
        <topology evidence="1">Single-pass membrane protein</topology>
    </subcellularLocation>
</comment>
<dbReference type="Gene3D" id="3.40.50.300">
    <property type="entry name" value="P-loop containing nucleotide triphosphate hydrolases"/>
    <property type="match status" value="1"/>
</dbReference>
<sequence length="408" mass="45371">MPSESAPWLRWVLGMGERRKLGDVAMDILLFAGMMTAGLYVARNFLNPILSNIADPDKEKHEQARRQAKAHLERLNRHKKDGLDYGDDSDSRTGPRPEDLVLNEYENLVALEMVPPEDISVGFDDIGGLDTIIEELKESIIYPLTMPHLYSHAAPLLSAPSGVLLYGPPGCGKTMLAKAVAHESGASFINLHISTLTEKWYGDSNKIVRAVFSLARKMQPAIIFIDEIDAVLGTRRSGEHEASGMVKAEFMTLWDGLTSSNSSGMPARIMVLGATNRINDIDEAILRRMPKKFPVTLPGTEQRRRILQLILQDTKTDPEHFNLDYVARITAGLSGSDIKEACRDAAMVPVREYMRQHRESGHAMSSVDPRQFRGIRSDDFLGREGGQIKLQPKPRSSGVEDLIAEEQD</sequence>
<evidence type="ECO:0000256" key="4">
    <source>
        <dbReference type="ARBA" id="ARBA00022840"/>
    </source>
</evidence>
<feature type="region of interest" description="Disordered" evidence="7">
    <location>
        <begin position="378"/>
        <end position="408"/>
    </location>
</feature>
<feature type="domain" description="AAA+ ATPase" evidence="8">
    <location>
        <begin position="159"/>
        <end position="299"/>
    </location>
</feature>
<dbReference type="Pfam" id="PF17862">
    <property type="entry name" value="AAA_lid_3"/>
    <property type="match status" value="1"/>
</dbReference>
<dbReference type="GO" id="GO:0005741">
    <property type="term" value="C:mitochondrial outer membrane"/>
    <property type="evidence" value="ECO:0007669"/>
    <property type="project" value="UniProtKB-SubCell"/>
</dbReference>
<evidence type="ECO:0000256" key="5">
    <source>
        <dbReference type="ARBA" id="ARBA00023128"/>
    </source>
</evidence>
<dbReference type="GO" id="GO:0140570">
    <property type="term" value="P:extraction of mislocalized protein from mitochondrial outer membrane"/>
    <property type="evidence" value="ECO:0007669"/>
    <property type="project" value="TreeGrafter"/>
</dbReference>
<keyword evidence="5" id="KW-0496">Mitochondrion</keyword>
<feature type="compositionally biased region" description="Basic and acidic residues" evidence="7">
    <location>
        <begin position="89"/>
        <end position="98"/>
    </location>
</feature>
<evidence type="ECO:0000256" key="3">
    <source>
        <dbReference type="ARBA" id="ARBA00022787"/>
    </source>
</evidence>
<keyword evidence="10" id="KW-1185">Reference proteome</keyword>
<dbReference type="AlphaFoldDB" id="A0A8H5IKY3"/>
<dbReference type="SUPFAM" id="SSF52540">
    <property type="entry name" value="P-loop containing nucleoside triphosphate hydrolases"/>
    <property type="match status" value="1"/>
</dbReference>
<dbReference type="PROSITE" id="PS00674">
    <property type="entry name" value="AAA"/>
    <property type="match status" value="1"/>
</dbReference>
<name>A0A8H5IKY3_9HYPO</name>
<dbReference type="InterPro" id="IPR041569">
    <property type="entry name" value="AAA_lid_3"/>
</dbReference>
<protein>
    <submittedName>
        <fullName evidence="9">MSP1 AAA ATPase</fullName>
    </submittedName>
</protein>
<comment type="similarity">
    <text evidence="6">Belongs to the AAA ATPase family.</text>
</comment>
<evidence type="ECO:0000259" key="8">
    <source>
        <dbReference type="SMART" id="SM00382"/>
    </source>
</evidence>
<dbReference type="InterPro" id="IPR003959">
    <property type="entry name" value="ATPase_AAA_core"/>
</dbReference>
<dbReference type="EMBL" id="JAAOAO010000495">
    <property type="protein sequence ID" value="KAF5539100.1"/>
    <property type="molecule type" value="Genomic_DNA"/>
</dbReference>
<keyword evidence="3" id="KW-0472">Membrane</keyword>
<dbReference type="SMART" id="SM00382">
    <property type="entry name" value="AAA"/>
    <property type="match status" value="1"/>
</dbReference>